<organism evidence="3 4">
    <name type="scientific">Corynebacterium urogenitale</name>
    <dbReference type="NCBI Taxonomy" id="2487892"/>
    <lineage>
        <taxon>Bacteria</taxon>
        <taxon>Bacillati</taxon>
        <taxon>Actinomycetota</taxon>
        <taxon>Actinomycetes</taxon>
        <taxon>Mycobacteriales</taxon>
        <taxon>Corynebacteriaceae</taxon>
        <taxon>Corynebacterium</taxon>
    </lineage>
</organism>
<gene>
    <name evidence="3" type="ORF">CUROG_02470</name>
</gene>
<evidence type="ECO:0008006" key="5">
    <source>
        <dbReference type="Google" id="ProtNLM"/>
    </source>
</evidence>
<evidence type="ECO:0000256" key="2">
    <source>
        <dbReference type="SAM" id="SignalP"/>
    </source>
</evidence>
<name>A0A5J6Z4M5_9CORY</name>
<protein>
    <recommendedName>
        <fullName evidence="5">Secreted protein</fullName>
    </recommendedName>
</protein>
<proteinExistence type="predicted"/>
<keyword evidence="2" id="KW-0732">Signal</keyword>
<accession>A0A5J6Z4M5</accession>
<feature type="chain" id="PRO_5023914731" description="Secreted protein" evidence="2">
    <location>
        <begin position="28"/>
        <end position="218"/>
    </location>
</feature>
<dbReference type="EMBL" id="CP045032">
    <property type="protein sequence ID" value="QFQ01884.1"/>
    <property type="molecule type" value="Genomic_DNA"/>
</dbReference>
<dbReference type="RefSeq" id="WP_151902321.1">
    <property type="nucleotide sequence ID" value="NZ_CP045032.1"/>
</dbReference>
<dbReference type="OrthoDB" id="5083868at2"/>
<dbReference type="Proteomes" id="UP000326711">
    <property type="component" value="Chromosome"/>
</dbReference>
<evidence type="ECO:0000313" key="3">
    <source>
        <dbReference type="EMBL" id="QFQ01884.1"/>
    </source>
</evidence>
<sequence length="218" mass="23299" precursor="true">MKKTANLFVAAAITAGAVVAGLPTALADEATTLEKPAGDAQEQADVVAQDLPAEGAQILGQKYDLRPEIRVAGGKVPGYAGLVSVSAANVGSETYYQEFPNTTFRIEVHTEEGPEGVDRLITPGYFNGAYTRDLGFDRATSTRTFEVTLSNPIEPGEGKLIANLNFGDGLTKKGRLVNYITVTQVGRMEEDKSTDNDQQVDSREVTKTDLGKPNKGLF</sequence>
<evidence type="ECO:0000313" key="4">
    <source>
        <dbReference type="Proteomes" id="UP000326711"/>
    </source>
</evidence>
<evidence type="ECO:0000256" key="1">
    <source>
        <dbReference type="SAM" id="MobiDB-lite"/>
    </source>
</evidence>
<dbReference type="AlphaFoldDB" id="A0A5J6Z4M5"/>
<feature type="compositionally biased region" description="Basic and acidic residues" evidence="1">
    <location>
        <begin position="189"/>
        <end position="212"/>
    </location>
</feature>
<feature type="region of interest" description="Disordered" evidence="1">
    <location>
        <begin position="189"/>
        <end position="218"/>
    </location>
</feature>
<reference evidence="4" key="1">
    <citation type="submission" date="2019-10" db="EMBL/GenBank/DDBJ databases">
        <title>Complete genome sequence of Corynebacterium urogenitalis DSM 108747, isolated from the genital tract of a cow.</title>
        <authorList>
            <person name="Ruckert C."/>
            <person name="Ballas P."/>
            <person name="Wagener K."/>
            <person name="Drillich M."/>
            <person name="Kaempfer P."/>
            <person name="Busse H.-J."/>
            <person name="Ehling-Schulz M."/>
        </authorList>
    </citation>
    <scope>NUCLEOTIDE SEQUENCE [LARGE SCALE GENOMIC DNA]</scope>
    <source>
        <strain evidence="4">LMM 1652</strain>
    </source>
</reference>
<keyword evidence="4" id="KW-1185">Reference proteome</keyword>
<feature type="signal peptide" evidence="2">
    <location>
        <begin position="1"/>
        <end position="27"/>
    </location>
</feature>
<dbReference type="KEGG" id="cuo:CUROG_02470"/>